<feature type="compositionally biased region" description="Polar residues" evidence="1">
    <location>
        <begin position="109"/>
        <end position="120"/>
    </location>
</feature>
<comment type="caution">
    <text evidence="2">The sequence shown here is derived from an EMBL/GenBank/DDBJ whole genome shotgun (WGS) entry which is preliminary data.</text>
</comment>
<name>A0AAV7I308_COTGL</name>
<sequence>MRINIIAVNSDSIPRSIRRCRTYRNLVGQVLNNSPLTTDQLDDRIIEEQEEDMEDAPDQPSESTSHRMIQTEKTNNIMWHNDSREESIDKEDDDEDDDEEEDLTFEGDNNLTRENNQSSLLDPPEIKVTMDDSLLQKAHEYRVNFDGFAQINRFNSIEELHDFIKNTMKISENSNNNCSEDNSNRQELYLSILLNERPEDRFKKLFDESRLTVRRLLTRNEHILRKLFASASLESFPSPLARIEETAEATDEDVVCSDLQDDEVDENMKRWYMIEMIGLWLKMITDVTSYREAIKRRVLMNSWGIEDNQYEGIVVPLEYK</sequence>
<dbReference type="AlphaFoldDB" id="A0AAV7I308"/>
<feature type="compositionally biased region" description="Polar residues" evidence="1">
    <location>
        <begin position="60"/>
        <end position="78"/>
    </location>
</feature>
<keyword evidence="3" id="KW-1185">Reference proteome</keyword>
<organism evidence="2 3">
    <name type="scientific">Cotesia glomerata</name>
    <name type="common">Lepidopteran parasitic wasp</name>
    <name type="synonym">Apanteles glomeratus</name>
    <dbReference type="NCBI Taxonomy" id="32391"/>
    <lineage>
        <taxon>Eukaryota</taxon>
        <taxon>Metazoa</taxon>
        <taxon>Ecdysozoa</taxon>
        <taxon>Arthropoda</taxon>
        <taxon>Hexapoda</taxon>
        <taxon>Insecta</taxon>
        <taxon>Pterygota</taxon>
        <taxon>Neoptera</taxon>
        <taxon>Endopterygota</taxon>
        <taxon>Hymenoptera</taxon>
        <taxon>Apocrita</taxon>
        <taxon>Ichneumonoidea</taxon>
        <taxon>Braconidae</taxon>
        <taxon>Microgastrinae</taxon>
        <taxon>Cotesia</taxon>
    </lineage>
</organism>
<protein>
    <submittedName>
        <fullName evidence="2">Uncharacterized protein</fullName>
    </submittedName>
</protein>
<evidence type="ECO:0000313" key="3">
    <source>
        <dbReference type="Proteomes" id="UP000826195"/>
    </source>
</evidence>
<evidence type="ECO:0000313" key="2">
    <source>
        <dbReference type="EMBL" id="KAH0540344.1"/>
    </source>
</evidence>
<gene>
    <name evidence="2" type="ORF">KQX54_016468</name>
</gene>
<feature type="compositionally biased region" description="Acidic residues" evidence="1">
    <location>
        <begin position="88"/>
        <end position="105"/>
    </location>
</feature>
<accession>A0AAV7I308</accession>
<proteinExistence type="predicted"/>
<dbReference type="EMBL" id="JAHXZJ010002609">
    <property type="protein sequence ID" value="KAH0540344.1"/>
    <property type="molecule type" value="Genomic_DNA"/>
</dbReference>
<evidence type="ECO:0000256" key="1">
    <source>
        <dbReference type="SAM" id="MobiDB-lite"/>
    </source>
</evidence>
<feature type="region of interest" description="Disordered" evidence="1">
    <location>
        <begin position="51"/>
        <end position="124"/>
    </location>
</feature>
<reference evidence="2 3" key="1">
    <citation type="journal article" date="2021" name="J. Hered.">
        <title>A chromosome-level genome assembly of the parasitoid wasp, Cotesia glomerata (Hymenoptera: Braconidae).</title>
        <authorList>
            <person name="Pinto B.J."/>
            <person name="Weis J.J."/>
            <person name="Gamble T."/>
            <person name="Ode P.J."/>
            <person name="Paul R."/>
            <person name="Zaspel J.M."/>
        </authorList>
    </citation>
    <scope>NUCLEOTIDE SEQUENCE [LARGE SCALE GENOMIC DNA]</scope>
    <source>
        <strain evidence="2">CgM1</strain>
    </source>
</reference>
<dbReference type="Proteomes" id="UP000826195">
    <property type="component" value="Unassembled WGS sequence"/>
</dbReference>